<evidence type="ECO:0000313" key="4">
    <source>
        <dbReference type="Proteomes" id="UP001500002"/>
    </source>
</evidence>
<feature type="transmembrane region" description="Helical" evidence="1">
    <location>
        <begin position="83"/>
        <end position="101"/>
    </location>
</feature>
<feature type="transmembrane region" description="Helical" evidence="1">
    <location>
        <begin position="113"/>
        <end position="132"/>
    </location>
</feature>
<dbReference type="Proteomes" id="UP001500002">
    <property type="component" value="Unassembled WGS sequence"/>
</dbReference>
<dbReference type="RefSeq" id="WP_344296708.1">
    <property type="nucleotide sequence ID" value="NZ_BAAANJ010000009.1"/>
</dbReference>
<dbReference type="InterPro" id="IPR006976">
    <property type="entry name" value="VanZ-like"/>
</dbReference>
<keyword evidence="1" id="KW-0812">Transmembrane</keyword>
<dbReference type="PANTHER" id="PTHR36834:SF1">
    <property type="entry name" value="INTEGRAL MEMBRANE PROTEIN"/>
    <property type="match status" value="1"/>
</dbReference>
<reference evidence="4" key="1">
    <citation type="journal article" date="2019" name="Int. J. Syst. Evol. Microbiol.">
        <title>The Global Catalogue of Microorganisms (GCM) 10K type strain sequencing project: providing services to taxonomists for standard genome sequencing and annotation.</title>
        <authorList>
            <consortium name="The Broad Institute Genomics Platform"/>
            <consortium name="The Broad Institute Genome Sequencing Center for Infectious Disease"/>
            <person name="Wu L."/>
            <person name="Ma J."/>
        </authorList>
    </citation>
    <scope>NUCLEOTIDE SEQUENCE [LARGE SCALE GENOMIC DNA]</scope>
    <source>
        <strain evidence="4">JCM 14322</strain>
    </source>
</reference>
<organism evidence="3 4">
    <name type="scientific">Agromyces neolithicus</name>
    <dbReference type="NCBI Taxonomy" id="269420"/>
    <lineage>
        <taxon>Bacteria</taxon>
        <taxon>Bacillati</taxon>
        <taxon>Actinomycetota</taxon>
        <taxon>Actinomycetes</taxon>
        <taxon>Micrococcales</taxon>
        <taxon>Microbacteriaceae</taxon>
        <taxon>Agromyces</taxon>
    </lineage>
</organism>
<dbReference type="EMBL" id="BAAANJ010000009">
    <property type="protein sequence ID" value="GAA1814927.1"/>
    <property type="molecule type" value="Genomic_DNA"/>
</dbReference>
<feature type="domain" description="VanZ-like" evidence="2">
    <location>
        <begin position="12"/>
        <end position="129"/>
    </location>
</feature>
<keyword evidence="4" id="KW-1185">Reference proteome</keyword>
<keyword evidence="1" id="KW-0472">Membrane</keyword>
<gene>
    <name evidence="3" type="ORF">GCM10009749_25690</name>
</gene>
<feature type="transmembrane region" description="Helical" evidence="1">
    <location>
        <begin position="54"/>
        <end position="76"/>
    </location>
</feature>
<proteinExistence type="predicted"/>
<name>A0ABP4YL03_9MICO</name>
<protein>
    <recommendedName>
        <fullName evidence="2">VanZ-like domain-containing protein</fullName>
    </recommendedName>
</protein>
<dbReference type="PANTHER" id="PTHR36834">
    <property type="entry name" value="MEMBRANE PROTEIN-RELATED"/>
    <property type="match status" value="1"/>
</dbReference>
<sequence>MDRRPLGLVAAAYAAVVLWVTLGPAPWRTATHQIEGGILNPAAWTSPVTWTTGYLAEMMFNIALFVPVGVLAALLIRRRHWPLALVAGFAFTTAIELAQLLATDRISDPRDLVMNTTGAVVGVFLVLVARMVRRAGAIAASEVRAPADLLPEAAPESTRLVELVGASTAVQADSGTHAGSGRAADRAA</sequence>
<dbReference type="Pfam" id="PF04892">
    <property type="entry name" value="VanZ"/>
    <property type="match status" value="1"/>
</dbReference>
<evidence type="ECO:0000259" key="2">
    <source>
        <dbReference type="Pfam" id="PF04892"/>
    </source>
</evidence>
<evidence type="ECO:0000313" key="3">
    <source>
        <dbReference type="EMBL" id="GAA1814927.1"/>
    </source>
</evidence>
<evidence type="ECO:0000256" key="1">
    <source>
        <dbReference type="SAM" id="Phobius"/>
    </source>
</evidence>
<keyword evidence="1" id="KW-1133">Transmembrane helix</keyword>
<accession>A0ABP4YL03</accession>
<dbReference type="InterPro" id="IPR053150">
    <property type="entry name" value="Teicoplanin_resist-assoc"/>
</dbReference>
<comment type="caution">
    <text evidence="3">The sequence shown here is derived from an EMBL/GenBank/DDBJ whole genome shotgun (WGS) entry which is preliminary data.</text>
</comment>